<keyword evidence="3" id="KW-0812">Transmembrane</keyword>
<organism evidence="5 6">
    <name type="scientific">Stachybotrys elegans</name>
    <dbReference type="NCBI Taxonomy" id="80388"/>
    <lineage>
        <taxon>Eukaryota</taxon>
        <taxon>Fungi</taxon>
        <taxon>Dikarya</taxon>
        <taxon>Ascomycota</taxon>
        <taxon>Pezizomycotina</taxon>
        <taxon>Sordariomycetes</taxon>
        <taxon>Hypocreomycetidae</taxon>
        <taxon>Hypocreales</taxon>
        <taxon>Stachybotryaceae</taxon>
        <taxon>Stachybotrys</taxon>
    </lineage>
</organism>
<keyword evidence="3" id="KW-0472">Membrane</keyword>
<evidence type="ECO:0000259" key="4">
    <source>
        <dbReference type="SMART" id="SM01117"/>
    </source>
</evidence>
<sequence length="254" mass="29272">MADSEVRQRKPQAENPPVTEDTAAKAKRRDDESSPLWLDILRVIAFLLVASYAMSMIFSGGETGYWNYKERPHFLRYDWWRAQLTGPQYMTPEKLAEFDGSDPSKPVLLAINGTIYDVSGGRRIYGAGGSYNHFAGVDASRAYVTGCFAEDRTPDMRGVEEMFIPVDDPEVDSHWTPQELEEMRKQELEQAKEKVHKSLKHWVDFFANHEKYVKVGYLEREPGWLEKLEKRELCKTAQKGRPKRKVPKKTPKKA</sequence>
<feature type="compositionally biased region" description="Basic and acidic residues" evidence="2">
    <location>
        <begin position="1"/>
        <end position="12"/>
    </location>
</feature>
<dbReference type="GO" id="GO:0012505">
    <property type="term" value="C:endomembrane system"/>
    <property type="evidence" value="ECO:0007669"/>
    <property type="project" value="TreeGrafter"/>
</dbReference>
<evidence type="ECO:0000256" key="1">
    <source>
        <dbReference type="ARBA" id="ARBA00038357"/>
    </source>
</evidence>
<dbReference type="InterPro" id="IPR036400">
    <property type="entry name" value="Cyt_B5-like_heme/steroid_sf"/>
</dbReference>
<keyword evidence="3" id="KW-1133">Transmembrane helix</keyword>
<name>A0A8K0ST18_9HYPO</name>
<dbReference type="AlphaFoldDB" id="A0A8K0ST18"/>
<evidence type="ECO:0000256" key="3">
    <source>
        <dbReference type="SAM" id="Phobius"/>
    </source>
</evidence>
<dbReference type="OrthoDB" id="10257697at2759"/>
<feature type="transmembrane region" description="Helical" evidence="3">
    <location>
        <begin position="40"/>
        <end position="61"/>
    </location>
</feature>
<dbReference type="Proteomes" id="UP000813444">
    <property type="component" value="Unassembled WGS sequence"/>
</dbReference>
<keyword evidence="6" id="KW-1185">Reference proteome</keyword>
<feature type="domain" description="Cytochrome b5 heme-binding" evidence="4">
    <location>
        <begin position="90"/>
        <end position="219"/>
    </location>
</feature>
<gene>
    <name evidence="5" type="ORF">B0I35DRAFT_430622</name>
</gene>
<evidence type="ECO:0000313" key="6">
    <source>
        <dbReference type="Proteomes" id="UP000813444"/>
    </source>
</evidence>
<dbReference type="InterPro" id="IPR050577">
    <property type="entry name" value="MAPR/NEUFC/NENF-like"/>
</dbReference>
<evidence type="ECO:0000256" key="2">
    <source>
        <dbReference type="SAM" id="MobiDB-lite"/>
    </source>
</evidence>
<dbReference type="PANTHER" id="PTHR10281">
    <property type="entry name" value="MEMBRANE-ASSOCIATED PROGESTERONE RECEPTOR COMPONENT-RELATED"/>
    <property type="match status" value="1"/>
</dbReference>
<dbReference type="EMBL" id="JAGPNK010000006">
    <property type="protein sequence ID" value="KAH7320109.1"/>
    <property type="molecule type" value="Genomic_DNA"/>
</dbReference>
<feature type="region of interest" description="Disordered" evidence="2">
    <location>
        <begin position="235"/>
        <end position="254"/>
    </location>
</feature>
<dbReference type="FunFam" id="3.10.120.10:FF:000018">
    <property type="entry name" value="Heme/steroid binding domain protein, putative"/>
    <property type="match status" value="1"/>
</dbReference>
<reference evidence="5" key="1">
    <citation type="journal article" date="2021" name="Nat. Commun.">
        <title>Genetic determinants of endophytism in the Arabidopsis root mycobiome.</title>
        <authorList>
            <person name="Mesny F."/>
            <person name="Miyauchi S."/>
            <person name="Thiergart T."/>
            <person name="Pickel B."/>
            <person name="Atanasova L."/>
            <person name="Karlsson M."/>
            <person name="Huettel B."/>
            <person name="Barry K.W."/>
            <person name="Haridas S."/>
            <person name="Chen C."/>
            <person name="Bauer D."/>
            <person name="Andreopoulos W."/>
            <person name="Pangilinan J."/>
            <person name="LaButti K."/>
            <person name="Riley R."/>
            <person name="Lipzen A."/>
            <person name="Clum A."/>
            <person name="Drula E."/>
            <person name="Henrissat B."/>
            <person name="Kohler A."/>
            <person name="Grigoriev I.V."/>
            <person name="Martin F.M."/>
            <person name="Hacquard S."/>
        </authorList>
    </citation>
    <scope>NUCLEOTIDE SEQUENCE</scope>
    <source>
        <strain evidence="5">MPI-CAGE-CH-0235</strain>
    </source>
</reference>
<feature type="region of interest" description="Disordered" evidence="2">
    <location>
        <begin position="1"/>
        <end position="27"/>
    </location>
</feature>
<accession>A0A8K0ST18</accession>
<feature type="compositionally biased region" description="Basic residues" evidence="2">
    <location>
        <begin position="238"/>
        <end position="254"/>
    </location>
</feature>
<dbReference type="SUPFAM" id="SSF55856">
    <property type="entry name" value="Cytochrome b5-like heme/steroid binding domain"/>
    <property type="match status" value="1"/>
</dbReference>
<comment type="caution">
    <text evidence="5">The sequence shown here is derived from an EMBL/GenBank/DDBJ whole genome shotgun (WGS) entry which is preliminary data.</text>
</comment>
<comment type="similarity">
    <text evidence="1">Belongs to the cytochrome b5 family. MAPR subfamily.</text>
</comment>
<dbReference type="SMART" id="SM01117">
    <property type="entry name" value="Cyt-b5"/>
    <property type="match status" value="1"/>
</dbReference>
<dbReference type="InterPro" id="IPR001199">
    <property type="entry name" value="Cyt_B5-like_heme/steroid-bd"/>
</dbReference>
<proteinExistence type="inferred from homology"/>
<dbReference type="Pfam" id="PF00173">
    <property type="entry name" value="Cyt-b5"/>
    <property type="match status" value="1"/>
</dbReference>
<protein>
    <submittedName>
        <fullName evidence="5">Cytochrome b5-like heme/steroid binding domain-containing protein</fullName>
    </submittedName>
</protein>
<dbReference type="GO" id="GO:0016020">
    <property type="term" value="C:membrane"/>
    <property type="evidence" value="ECO:0007669"/>
    <property type="project" value="TreeGrafter"/>
</dbReference>
<dbReference type="Gene3D" id="3.10.120.10">
    <property type="entry name" value="Cytochrome b5-like heme/steroid binding domain"/>
    <property type="match status" value="1"/>
</dbReference>
<dbReference type="PANTHER" id="PTHR10281:SF76">
    <property type="entry name" value="CALCUTTA CUP-RELATED"/>
    <property type="match status" value="1"/>
</dbReference>
<evidence type="ECO:0000313" key="5">
    <source>
        <dbReference type="EMBL" id="KAH7320109.1"/>
    </source>
</evidence>